<dbReference type="GeneID" id="6481576"/>
<evidence type="ECO:0000259" key="1">
    <source>
        <dbReference type="Pfam" id="PF03364"/>
    </source>
</evidence>
<sequence>MGRWLEHTVTTKVNASVDRVWKVWSNLEAMPRWMRWIESVNLIDDDPNLTNWTLAAQGFRFNWKARIIQRVEAQQLHWESIGGLPTKGTVRFYAESDNITSVKLTVSYQLPGALAPLMEDRILGGIVVKELQSNLNRFRDLVQTD</sequence>
<keyword evidence="2" id="KW-0934">Plastid</keyword>
<dbReference type="PANTHER" id="PTHR33824:SF7">
    <property type="entry name" value="POLYKETIDE CYCLASE_DEHYDRASE AND LIPID TRANSPORT SUPERFAMILY PROTEIN"/>
    <property type="match status" value="1"/>
</dbReference>
<dbReference type="Pfam" id="PF03364">
    <property type="entry name" value="Polyketide_cyc"/>
    <property type="match status" value="1"/>
</dbReference>
<gene>
    <name evidence="2" type="ordered locus">PCC_0293</name>
</gene>
<organism evidence="2">
    <name type="scientific">Paulinella chromatophora</name>
    <dbReference type="NCBI Taxonomy" id="39717"/>
    <lineage>
        <taxon>Eukaryota</taxon>
        <taxon>Sar</taxon>
        <taxon>Rhizaria</taxon>
        <taxon>Cercozoa</taxon>
        <taxon>Imbricatea</taxon>
        <taxon>Silicofilosea</taxon>
        <taxon>Euglyphida</taxon>
        <taxon>Paulinellidae</taxon>
        <taxon>Paulinella</taxon>
    </lineage>
</organism>
<dbReference type="PANTHER" id="PTHR33824">
    <property type="entry name" value="POLYKETIDE CYCLASE/DEHYDRASE AND LIPID TRANSPORT SUPERFAMILY PROTEIN"/>
    <property type="match status" value="1"/>
</dbReference>
<evidence type="ECO:0000313" key="2">
    <source>
        <dbReference type="EMBL" id="ACB42735.1"/>
    </source>
</evidence>
<proteinExistence type="predicted"/>
<dbReference type="RefSeq" id="YP_002048945.1">
    <property type="nucleotide sequence ID" value="NC_011087.1"/>
</dbReference>
<dbReference type="InterPro" id="IPR047137">
    <property type="entry name" value="ORF3"/>
</dbReference>
<name>B1X466_PAUCH</name>
<reference evidence="2" key="2">
    <citation type="journal article" date="2008" name="Curr. Biol.">
        <title>Chromatophore genome sequence of Paulinella sheds light on acquisition of photosynthesis by eukaryotes.</title>
        <authorList>
            <person name="Nowack E.C.M."/>
            <person name="Melkonian M."/>
            <person name="Gloeckner G."/>
        </authorList>
    </citation>
    <scope>NUCLEOTIDE SEQUENCE [LARGE SCALE GENOMIC DNA]</scope>
</reference>
<dbReference type="CDD" id="cd07817">
    <property type="entry name" value="SRPBCC_8"/>
    <property type="match status" value="1"/>
</dbReference>
<accession>B1X466</accession>
<dbReference type="SUPFAM" id="SSF55961">
    <property type="entry name" value="Bet v1-like"/>
    <property type="match status" value="1"/>
</dbReference>
<dbReference type="Gene3D" id="3.30.530.20">
    <property type="match status" value="1"/>
</dbReference>
<dbReference type="InterPro" id="IPR005031">
    <property type="entry name" value="COQ10_START"/>
</dbReference>
<feature type="domain" description="Coenzyme Q-binding protein COQ10 START" evidence="1">
    <location>
        <begin position="13"/>
        <end position="123"/>
    </location>
</feature>
<protein>
    <recommendedName>
        <fullName evidence="1">Coenzyme Q-binding protein COQ10 START domain-containing protein</fullName>
    </recommendedName>
</protein>
<dbReference type="AlphaFoldDB" id="B1X466"/>
<dbReference type="EMBL" id="CP000815">
    <property type="protein sequence ID" value="ACB42735.1"/>
    <property type="molecule type" value="Genomic_DNA"/>
</dbReference>
<reference evidence="2" key="1">
    <citation type="submission" date="2007-08" db="EMBL/GenBank/DDBJ databases">
        <authorList>
            <person name="Gloeckner G."/>
            <person name="Nowack E."/>
            <person name="Melkonian M."/>
        </authorList>
    </citation>
    <scope>NUCLEOTIDE SEQUENCE</scope>
</reference>
<dbReference type="InterPro" id="IPR023393">
    <property type="entry name" value="START-like_dom_sf"/>
</dbReference>
<geneLocation type="organellar chromatophore" evidence="2"/>